<keyword evidence="3" id="KW-1185">Reference proteome</keyword>
<evidence type="ECO:0000313" key="2">
    <source>
        <dbReference type="EMBL" id="UJO15412.1"/>
    </source>
</evidence>
<accession>A0A9Q8LDF8</accession>
<dbReference type="Proteomes" id="UP000756132">
    <property type="component" value="Chromosome 3"/>
</dbReference>
<reference evidence="2" key="1">
    <citation type="submission" date="2021-12" db="EMBL/GenBank/DDBJ databases">
        <authorList>
            <person name="Zaccaron A."/>
            <person name="Stergiopoulos I."/>
        </authorList>
    </citation>
    <scope>NUCLEOTIDE SEQUENCE</scope>
    <source>
        <strain evidence="2">Race5_Kim</strain>
    </source>
</reference>
<dbReference type="RefSeq" id="XP_047759778.1">
    <property type="nucleotide sequence ID" value="XM_047907246.1"/>
</dbReference>
<organism evidence="2 3">
    <name type="scientific">Passalora fulva</name>
    <name type="common">Tomato leaf mold</name>
    <name type="synonym">Cladosporium fulvum</name>
    <dbReference type="NCBI Taxonomy" id="5499"/>
    <lineage>
        <taxon>Eukaryota</taxon>
        <taxon>Fungi</taxon>
        <taxon>Dikarya</taxon>
        <taxon>Ascomycota</taxon>
        <taxon>Pezizomycotina</taxon>
        <taxon>Dothideomycetes</taxon>
        <taxon>Dothideomycetidae</taxon>
        <taxon>Mycosphaerellales</taxon>
        <taxon>Mycosphaerellaceae</taxon>
        <taxon>Fulvia</taxon>
    </lineage>
</organism>
<feature type="compositionally biased region" description="Polar residues" evidence="1">
    <location>
        <begin position="146"/>
        <end position="155"/>
    </location>
</feature>
<feature type="region of interest" description="Disordered" evidence="1">
    <location>
        <begin position="245"/>
        <end position="276"/>
    </location>
</feature>
<dbReference type="PANTHER" id="PTHR42085">
    <property type="entry name" value="F-BOX DOMAIN-CONTAINING PROTEIN"/>
    <property type="match status" value="1"/>
</dbReference>
<reference evidence="2" key="2">
    <citation type="journal article" date="2022" name="Microb. Genom.">
        <title>A chromosome-scale genome assembly of the tomato pathogen Cladosporium fulvum reveals a compartmentalized genome architecture and the presence of a dispensable chromosome.</title>
        <authorList>
            <person name="Zaccaron A.Z."/>
            <person name="Chen L.H."/>
            <person name="Samaras A."/>
            <person name="Stergiopoulos I."/>
        </authorList>
    </citation>
    <scope>NUCLEOTIDE SEQUENCE</scope>
    <source>
        <strain evidence="2">Race5_Kim</strain>
    </source>
</reference>
<feature type="compositionally biased region" description="Low complexity" evidence="1">
    <location>
        <begin position="31"/>
        <end position="60"/>
    </location>
</feature>
<dbReference type="PANTHER" id="PTHR42085:SF8">
    <property type="entry name" value="F-BOX DOMAIN-CONTAINING PROTEIN"/>
    <property type="match status" value="1"/>
</dbReference>
<dbReference type="InterPro" id="IPR038883">
    <property type="entry name" value="AN11006-like"/>
</dbReference>
<feature type="compositionally biased region" description="Basic and acidic residues" evidence="1">
    <location>
        <begin position="82"/>
        <end position="91"/>
    </location>
</feature>
<dbReference type="AlphaFoldDB" id="A0A9Q8LDF8"/>
<gene>
    <name evidence="2" type="ORF">CLAFUR5_08098</name>
</gene>
<dbReference type="EMBL" id="CP090165">
    <property type="protein sequence ID" value="UJO15412.1"/>
    <property type="molecule type" value="Genomic_DNA"/>
</dbReference>
<dbReference type="OMA" id="AQYHISE"/>
<dbReference type="OrthoDB" id="3648099at2759"/>
<dbReference type="GeneID" id="71987976"/>
<evidence type="ECO:0000256" key="1">
    <source>
        <dbReference type="SAM" id="MobiDB-lite"/>
    </source>
</evidence>
<feature type="region of interest" description="Disordered" evidence="1">
    <location>
        <begin position="139"/>
        <end position="158"/>
    </location>
</feature>
<name>A0A9Q8LDF8_PASFU</name>
<feature type="region of interest" description="Disordered" evidence="1">
    <location>
        <begin position="164"/>
        <end position="210"/>
    </location>
</feature>
<dbReference type="KEGG" id="ffu:CLAFUR5_08098"/>
<feature type="region of interest" description="Disordered" evidence="1">
    <location>
        <begin position="31"/>
        <end position="134"/>
    </location>
</feature>
<evidence type="ECO:0000313" key="3">
    <source>
        <dbReference type="Proteomes" id="UP000756132"/>
    </source>
</evidence>
<protein>
    <submittedName>
        <fullName evidence="2">Uncharacterized protein</fullName>
    </submittedName>
</protein>
<feature type="compositionally biased region" description="Basic and acidic residues" evidence="1">
    <location>
        <begin position="101"/>
        <end position="118"/>
    </location>
</feature>
<sequence>MDPVEMYHTDREQYYRDLDKLIDSASIFAAAAATSDQTSTASSPSSPAPSATTMDTSPTPILDPRLRKRTAPTSPTPSKRVKISDSSESVRRASAASDGVHPARFELLSNHERGDKDSFQPWNSLRPFDDRTGANSIEVRMKSTPGRPSSRSSDVSRAAYSMAELTGTPREPSSQLSVKSGARSYAHQANRLHSGRDNQNRSSLQNAVRRQWDPSKDDLVYEDLVARRRNERLANVDRYIPQIGDSVDAGRGSERTPRAAVNVPSGSPQHAKPFPFTRLPGRVQDRILSLLLVKDSPITIDFTWLRPFVHGHCRIPVATETLPASGGSYTVPVEWTKLLEDVRLMKSDCSKFKDALEVRGNKTRKLRGPGRGLTTGLLRVSREVHRRAVTVFYCENTFAFPWPTAAWMQLESFLATVGPTNVRRIRSISIHVPLWHRGIHDDYVEGAILDLTTPASRLGVVQPSDRDRLLSAVRSCVHALTKGGRLESLSLELEHGINTDRWTGTYSNNRQLISAADAEEHVMRKQEGIELLRKACRVLPQRPTLALYHPSATNKIAQYHISEFRSRLASVVQEANKYGWQVDQQLKGSRC</sequence>
<proteinExistence type="predicted"/>